<gene>
    <name evidence="7" type="ORF">B5E75_03635</name>
</gene>
<dbReference type="Gene3D" id="2.40.50.140">
    <property type="entry name" value="Nucleic acid-binding proteins"/>
    <property type="match status" value="1"/>
</dbReference>
<reference evidence="7 8" key="1">
    <citation type="journal article" date="2018" name="BMC Genomics">
        <title>Whole genome sequencing and function prediction of 133 gut anaerobes isolated from chicken caecum in pure cultures.</title>
        <authorList>
            <person name="Medvecky M."/>
            <person name="Cejkova D."/>
            <person name="Polansky O."/>
            <person name="Karasova D."/>
            <person name="Kubasova T."/>
            <person name="Cizek A."/>
            <person name="Rychlik I."/>
        </authorList>
    </citation>
    <scope>NUCLEOTIDE SEQUENCE [LARGE SCALE GENOMIC DNA]</scope>
    <source>
        <strain evidence="7 8">An13</strain>
    </source>
</reference>
<dbReference type="PANTHER" id="PTHR33507:SF3">
    <property type="entry name" value="INNER MEMBRANE PROTEIN YBBJ"/>
    <property type="match status" value="1"/>
</dbReference>
<evidence type="ECO:0000256" key="3">
    <source>
        <dbReference type="ARBA" id="ARBA00022989"/>
    </source>
</evidence>
<proteinExistence type="predicted"/>
<dbReference type="InterPro" id="IPR012340">
    <property type="entry name" value="NA-bd_OB-fold"/>
</dbReference>
<evidence type="ECO:0000313" key="7">
    <source>
        <dbReference type="EMBL" id="OUQ35607.1"/>
    </source>
</evidence>
<dbReference type="InterPro" id="IPR002810">
    <property type="entry name" value="NfeD-like_C"/>
</dbReference>
<dbReference type="AlphaFoldDB" id="A0A1Y4T097"/>
<dbReference type="PANTHER" id="PTHR33507">
    <property type="entry name" value="INNER MEMBRANE PROTEIN YBBJ"/>
    <property type="match status" value="1"/>
</dbReference>
<sequence length="149" mass="16042">MSTTLIWTIVLVIAVIVEAITIDLVSIWFGIGAIGALICDFLGIHEVVQVIVFAAISIICILVTRPLAKKYLRGNTVKTNLDRIIGKHCLVTEVITADQKGEVKVMGNLWAATSLNNVTIPAGEYAEVVSIEGSHVVVKKLDKGEDISC</sequence>
<dbReference type="GO" id="GO:0005886">
    <property type="term" value="C:plasma membrane"/>
    <property type="evidence" value="ECO:0007669"/>
    <property type="project" value="TreeGrafter"/>
</dbReference>
<dbReference type="OrthoDB" id="5054at2"/>
<evidence type="ECO:0000313" key="8">
    <source>
        <dbReference type="Proteomes" id="UP000195305"/>
    </source>
</evidence>
<evidence type="ECO:0000256" key="2">
    <source>
        <dbReference type="ARBA" id="ARBA00022692"/>
    </source>
</evidence>
<evidence type="ECO:0000256" key="4">
    <source>
        <dbReference type="ARBA" id="ARBA00023136"/>
    </source>
</evidence>
<feature type="domain" description="NfeD-like C-terminal" evidence="6">
    <location>
        <begin position="82"/>
        <end position="140"/>
    </location>
</feature>
<feature type="transmembrane region" description="Helical" evidence="5">
    <location>
        <begin position="50"/>
        <end position="68"/>
    </location>
</feature>
<protein>
    <recommendedName>
        <fullName evidence="6">NfeD-like C-terminal domain-containing protein</fullName>
    </recommendedName>
</protein>
<dbReference type="Proteomes" id="UP000195305">
    <property type="component" value="Unassembled WGS sequence"/>
</dbReference>
<evidence type="ECO:0000259" key="6">
    <source>
        <dbReference type="Pfam" id="PF01957"/>
    </source>
</evidence>
<comment type="subcellular location">
    <subcellularLocation>
        <location evidence="1">Membrane</location>
        <topology evidence="1">Multi-pass membrane protein</topology>
    </subcellularLocation>
</comment>
<dbReference type="EMBL" id="NFLJ01000007">
    <property type="protein sequence ID" value="OUQ35607.1"/>
    <property type="molecule type" value="Genomic_DNA"/>
</dbReference>
<keyword evidence="8" id="KW-1185">Reference proteome</keyword>
<comment type="caution">
    <text evidence="7">The sequence shown here is derived from an EMBL/GenBank/DDBJ whole genome shotgun (WGS) entry which is preliminary data.</text>
</comment>
<dbReference type="InterPro" id="IPR052165">
    <property type="entry name" value="Membrane_assoc_protease"/>
</dbReference>
<evidence type="ECO:0000256" key="1">
    <source>
        <dbReference type="ARBA" id="ARBA00004141"/>
    </source>
</evidence>
<name>A0A1Y4T097_9FIRM</name>
<dbReference type="RefSeq" id="WP_087357422.1">
    <property type="nucleotide sequence ID" value="NZ_AP031415.1"/>
</dbReference>
<dbReference type="SUPFAM" id="SSF141322">
    <property type="entry name" value="NfeD domain-like"/>
    <property type="match status" value="1"/>
</dbReference>
<keyword evidence="4 5" id="KW-0472">Membrane</keyword>
<organism evidence="7 8">
    <name type="scientific">Massilimicrobiota timonensis</name>
    <dbReference type="NCBI Taxonomy" id="1776392"/>
    <lineage>
        <taxon>Bacteria</taxon>
        <taxon>Bacillati</taxon>
        <taxon>Bacillota</taxon>
        <taxon>Erysipelotrichia</taxon>
        <taxon>Erysipelotrichales</taxon>
        <taxon>Erysipelotrichaceae</taxon>
        <taxon>Massilimicrobiota</taxon>
    </lineage>
</organism>
<evidence type="ECO:0000256" key="5">
    <source>
        <dbReference type="SAM" id="Phobius"/>
    </source>
</evidence>
<feature type="transmembrane region" description="Helical" evidence="5">
    <location>
        <begin position="5"/>
        <end position="38"/>
    </location>
</feature>
<keyword evidence="2 5" id="KW-0812">Transmembrane</keyword>
<accession>A0A1Y4T097</accession>
<keyword evidence="3 5" id="KW-1133">Transmembrane helix</keyword>
<dbReference type="Pfam" id="PF01957">
    <property type="entry name" value="NfeD"/>
    <property type="match status" value="1"/>
</dbReference>